<evidence type="ECO:0000256" key="3">
    <source>
        <dbReference type="ARBA" id="ARBA00004370"/>
    </source>
</evidence>
<gene>
    <name evidence="8" type="ORF">AA0117_g12840</name>
</gene>
<reference evidence="9" key="1">
    <citation type="journal article" date="2019" name="bioRxiv">
        <title>Genomics, evolutionary history and diagnostics of the Alternaria alternata species group including apple and Asian pear pathotypes.</title>
        <authorList>
            <person name="Armitage A.D."/>
            <person name="Cockerton H.M."/>
            <person name="Sreenivasaprasad S."/>
            <person name="Woodhall J.W."/>
            <person name="Lane C.R."/>
            <person name="Harrison R.J."/>
            <person name="Clarkson J.P."/>
        </authorList>
    </citation>
    <scope>NUCLEOTIDE SEQUENCE [LARGE SCALE GENOMIC DNA]</scope>
    <source>
        <strain evidence="9">FERA 1177</strain>
    </source>
</reference>
<evidence type="ECO:0000256" key="6">
    <source>
        <dbReference type="ARBA" id="ARBA00023136"/>
    </source>
</evidence>
<dbReference type="InterPro" id="IPR007751">
    <property type="entry name" value="DUF676_lipase-like"/>
</dbReference>
<dbReference type="InterPro" id="IPR052374">
    <property type="entry name" value="SERAC1"/>
</dbReference>
<evidence type="ECO:0000256" key="2">
    <source>
        <dbReference type="ARBA" id="ARBA00004240"/>
    </source>
</evidence>
<evidence type="ECO:0000313" key="8">
    <source>
        <dbReference type="EMBL" id="RYN63061.1"/>
    </source>
</evidence>
<comment type="caution">
    <text evidence="8">The sequence shown here is derived from an EMBL/GenBank/DDBJ whole genome shotgun (WGS) entry which is preliminary data.</text>
</comment>
<dbReference type="EMBL" id="PDXD01000091">
    <property type="protein sequence ID" value="RYN63061.1"/>
    <property type="molecule type" value="Genomic_DNA"/>
</dbReference>
<keyword evidence="5" id="KW-0496">Mitochondrion</keyword>
<dbReference type="Proteomes" id="UP000291422">
    <property type="component" value="Unassembled WGS sequence"/>
</dbReference>
<sequence length="128" mass="14215">MFVAHSLGGIVVKSALIHSDTARQVALAEHRSIKLSTYRVMFMSTPHQGGNRVALGRLMVNVASVFVVADDRLLRHLERDSESLQQQLRQYAPISRDFVTKFALEEYATPTVLGWSMVIISTGKGCVE</sequence>
<dbReference type="GO" id="GO:0005783">
    <property type="term" value="C:endoplasmic reticulum"/>
    <property type="evidence" value="ECO:0007669"/>
    <property type="project" value="UniProtKB-SubCell"/>
</dbReference>
<keyword evidence="4" id="KW-0256">Endoplasmic reticulum</keyword>
<dbReference type="AlphaFoldDB" id="A0A4V1WPT4"/>
<protein>
    <recommendedName>
        <fullName evidence="7">DUF676 domain-containing protein</fullName>
    </recommendedName>
</protein>
<organism evidence="8 9">
    <name type="scientific">Alternaria alternata</name>
    <name type="common">Alternaria rot fungus</name>
    <name type="synonym">Torula alternata</name>
    <dbReference type="NCBI Taxonomy" id="5599"/>
    <lineage>
        <taxon>Eukaryota</taxon>
        <taxon>Fungi</taxon>
        <taxon>Dikarya</taxon>
        <taxon>Ascomycota</taxon>
        <taxon>Pezizomycotina</taxon>
        <taxon>Dothideomycetes</taxon>
        <taxon>Pleosporomycetidae</taxon>
        <taxon>Pleosporales</taxon>
        <taxon>Pleosporineae</taxon>
        <taxon>Pleosporaceae</taxon>
        <taxon>Alternaria</taxon>
        <taxon>Alternaria sect. Alternaria</taxon>
        <taxon>Alternaria alternata complex</taxon>
    </lineage>
</organism>
<dbReference type="PANTHER" id="PTHR48182">
    <property type="entry name" value="PROTEIN SERAC1"/>
    <property type="match status" value="1"/>
</dbReference>
<dbReference type="Pfam" id="PF05057">
    <property type="entry name" value="DUF676"/>
    <property type="match status" value="1"/>
</dbReference>
<evidence type="ECO:0000256" key="1">
    <source>
        <dbReference type="ARBA" id="ARBA00004173"/>
    </source>
</evidence>
<evidence type="ECO:0000256" key="5">
    <source>
        <dbReference type="ARBA" id="ARBA00023128"/>
    </source>
</evidence>
<accession>A0A4V1WPT4</accession>
<evidence type="ECO:0000313" key="9">
    <source>
        <dbReference type="Proteomes" id="UP000291422"/>
    </source>
</evidence>
<proteinExistence type="predicted"/>
<comment type="subcellular location">
    <subcellularLocation>
        <location evidence="2">Endoplasmic reticulum</location>
    </subcellularLocation>
    <subcellularLocation>
        <location evidence="3">Membrane</location>
    </subcellularLocation>
    <subcellularLocation>
        <location evidence="1">Mitochondrion</location>
    </subcellularLocation>
</comment>
<dbReference type="GO" id="GO:0005739">
    <property type="term" value="C:mitochondrion"/>
    <property type="evidence" value="ECO:0007669"/>
    <property type="project" value="UniProtKB-SubCell"/>
</dbReference>
<evidence type="ECO:0000256" key="4">
    <source>
        <dbReference type="ARBA" id="ARBA00022824"/>
    </source>
</evidence>
<evidence type="ECO:0000259" key="7">
    <source>
        <dbReference type="Pfam" id="PF05057"/>
    </source>
</evidence>
<feature type="domain" description="DUF676" evidence="7">
    <location>
        <begin position="2"/>
        <end position="50"/>
    </location>
</feature>
<dbReference type="PANTHER" id="PTHR48182:SF2">
    <property type="entry name" value="PROTEIN SERAC1"/>
    <property type="match status" value="1"/>
</dbReference>
<name>A0A4V1WPT4_ALTAL</name>
<dbReference type="GO" id="GO:0016020">
    <property type="term" value="C:membrane"/>
    <property type="evidence" value="ECO:0007669"/>
    <property type="project" value="UniProtKB-SubCell"/>
</dbReference>
<keyword evidence="6" id="KW-0472">Membrane</keyword>